<evidence type="ECO:0000313" key="1">
    <source>
        <dbReference type="EMBL" id="SCE96770.1"/>
    </source>
</evidence>
<proteinExistence type="predicted"/>
<name>A0A1C4WKN5_9ACTN</name>
<accession>A0A1C4WKN5</accession>
<reference evidence="2" key="1">
    <citation type="submission" date="2016-06" db="EMBL/GenBank/DDBJ databases">
        <authorList>
            <person name="Varghese N."/>
            <person name="Submissions Spin"/>
        </authorList>
    </citation>
    <scope>NUCLEOTIDE SEQUENCE [LARGE SCALE GENOMIC DNA]</scope>
    <source>
        <strain evidence="2">DSM 44830</strain>
    </source>
</reference>
<keyword evidence="2" id="KW-1185">Reference proteome</keyword>
<dbReference type="AlphaFoldDB" id="A0A1C4WKN5"/>
<dbReference type="EMBL" id="FMCX01000002">
    <property type="protein sequence ID" value="SCE96770.1"/>
    <property type="molecule type" value="Genomic_DNA"/>
</dbReference>
<dbReference type="Proteomes" id="UP000199504">
    <property type="component" value="Unassembled WGS sequence"/>
</dbReference>
<organism evidence="1 2">
    <name type="scientific">Micromonospora mirobrigensis</name>
    <dbReference type="NCBI Taxonomy" id="262898"/>
    <lineage>
        <taxon>Bacteria</taxon>
        <taxon>Bacillati</taxon>
        <taxon>Actinomycetota</taxon>
        <taxon>Actinomycetes</taxon>
        <taxon>Micromonosporales</taxon>
        <taxon>Micromonosporaceae</taxon>
        <taxon>Micromonospora</taxon>
    </lineage>
</organism>
<gene>
    <name evidence="1" type="ORF">GA0070564_102339</name>
</gene>
<protein>
    <submittedName>
        <fullName evidence="1">Uncharacterized protein</fullName>
    </submittedName>
</protein>
<sequence>MARARDGYAPTMPAHRSAFRFDPAFRVPLALLGVRPETSWVLVDDEALEIRFGPWRLRTPRGNVAGAQVGGPYRWWRAIGPHLSLADAGVTFGTTTAAGVCVRFASPVPALAPGRWPTHPAATVTVADPEELCRALIT</sequence>
<dbReference type="STRING" id="262898.GA0070564_102339"/>
<evidence type="ECO:0000313" key="2">
    <source>
        <dbReference type="Proteomes" id="UP000199504"/>
    </source>
</evidence>